<keyword evidence="3" id="KW-0862">Zinc</keyword>
<dbReference type="GO" id="GO:0005547">
    <property type="term" value="F:phosphatidylinositol-3,4,5-trisphosphate binding"/>
    <property type="evidence" value="ECO:0007669"/>
    <property type="project" value="TreeGrafter"/>
</dbReference>
<feature type="compositionally biased region" description="Polar residues" evidence="5">
    <location>
        <begin position="76"/>
        <end position="85"/>
    </location>
</feature>
<feature type="compositionally biased region" description="Polar residues" evidence="5">
    <location>
        <begin position="1248"/>
        <end position="1261"/>
    </location>
</feature>
<dbReference type="GO" id="GO:0032266">
    <property type="term" value="F:phosphatidylinositol-3-phosphate binding"/>
    <property type="evidence" value="ECO:0007669"/>
    <property type="project" value="TreeGrafter"/>
</dbReference>
<dbReference type="InterPro" id="IPR011011">
    <property type="entry name" value="Znf_FYVE_PHD"/>
</dbReference>
<dbReference type="InterPro" id="IPR001683">
    <property type="entry name" value="PX_dom"/>
</dbReference>
<gene>
    <name evidence="7" type="ORF">DYB26_002874</name>
</gene>
<dbReference type="CDD" id="cd00065">
    <property type="entry name" value="FYVE_like_SF"/>
    <property type="match status" value="1"/>
</dbReference>
<dbReference type="CDD" id="cd06093">
    <property type="entry name" value="PX_domain"/>
    <property type="match status" value="1"/>
</dbReference>
<feature type="compositionally biased region" description="Polar residues" evidence="5">
    <location>
        <begin position="217"/>
        <end position="226"/>
    </location>
</feature>
<dbReference type="GO" id="GO:0008270">
    <property type="term" value="F:zinc ion binding"/>
    <property type="evidence" value="ECO:0007669"/>
    <property type="project" value="UniProtKB-KW"/>
</dbReference>
<dbReference type="Gene3D" id="3.30.40.10">
    <property type="entry name" value="Zinc/RING finger domain, C3HC4 (zinc finger)"/>
    <property type="match status" value="2"/>
</dbReference>
<feature type="compositionally biased region" description="Polar residues" evidence="5">
    <location>
        <begin position="1585"/>
        <end position="1594"/>
    </location>
</feature>
<feature type="region of interest" description="Disordered" evidence="5">
    <location>
        <begin position="1500"/>
        <end position="1594"/>
    </location>
</feature>
<name>A0A3R6XPZ9_APHAT</name>
<evidence type="ECO:0000256" key="2">
    <source>
        <dbReference type="ARBA" id="ARBA00022771"/>
    </source>
</evidence>
<feature type="region of interest" description="Disordered" evidence="5">
    <location>
        <begin position="1248"/>
        <end position="1269"/>
    </location>
</feature>
<keyword evidence="1" id="KW-0479">Metal-binding</keyword>
<feature type="region of interest" description="Disordered" evidence="5">
    <location>
        <begin position="214"/>
        <end position="240"/>
    </location>
</feature>
<dbReference type="GO" id="GO:0140042">
    <property type="term" value="P:lipid droplet formation"/>
    <property type="evidence" value="ECO:0007669"/>
    <property type="project" value="TreeGrafter"/>
</dbReference>
<dbReference type="Pfam" id="PF00787">
    <property type="entry name" value="PX"/>
    <property type="match status" value="1"/>
</dbReference>
<dbReference type="Proteomes" id="UP000286510">
    <property type="component" value="Unassembled WGS sequence"/>
</dbReference>
<feature type="compositionally biased region" description="Polar residues" evidence="5">
    <location>
        <begin position="1518"/>
        <end position="1532"/>
    </location>
</feature>
<reference evidence="7 8" key="1">
    <citation type="submission" date="2018-08" db="EMBL/GenBank/DDBJ databases">
        <title>Aphanomyces genome sequencing and annotation.</title>
        <authorList>
            <person name="Minardi D."/>
            <person name="Oidtmann B."/>
            <person name="Van Der Giezen M."/>
            <person name="Studholme D.J."/>
        </authorList>
    </citation>
    <scope>NUCLEOTIDE SEQUENCE [LARGE SCALE GENOMIC DNA]</scope>
    <source>
        <strain evidence="7 8">FDL457</strain>
    </source>
</reference>
<dbReference type="InterPro" id="IPR036871">
    <property type="entry name" value="PX_dom_sf"/>
</dbReference>
<dbReference type="GO" id="GO:0005545">
    <property type="term" value="F:1-phosphatidylinositol binding"/>
    <property type="evidence" value="ECO:0007669"/>
    <property type="project" value="TreeGrafter"/>
</dbReference>
<feature type="region of interest" description="Disordered" evidence="5">
    <location>
        <begin position="61"/>
        <end position="97"/>
    </location>
</feature>
<accession>A0A3R6XPZ9</accession>
<evidence type="ECO:0000313" key="7">
    <source>
        <dbReference type="EMBL" id="RHY88287.1"/>
    </source>
</evidence>
<feature type="compositionally biased region" description="Low complexity" evidence="5">
    <location>
        <begin position="1505"/>
        <end position="1517"/>
    </location>
</feature>
<dbReference type="SUPFAM" id="SSF64268">
    <property type="entry name" value="PX domain"/>
    <property type="match status" value="1"/>
</dbReference>
<organism evidence="7 8">
    <name type="scientific">Aphanomyces astaci</name>
    <name type="common">Crayfish plague agent</name>
    <dbReference type="NCBI Taxonomy" id="112090"/>
    <lineage>
        <taxon>Eukaryota</taxon>
        <taxon>Sar</taxon>
        <taxon>Stramenopiles</taxon>
        <taxon>Oomycota</taxon>
        <taxon>Saprolegniomycetes</taxon>
        <taxon>Saprolegniales</taxon>
        <taxon>Verrucalvaceae</taxon>
        <taxon>Aphanomyces</taxon>
    </lineage>
</organism>
<dbReference type="VEuPathDB" id="FungiDB:H257_12478"/>
<proteinExistence type="predicted"/>
<evidence type="ECO:0000256" key="5">
    <source>
        <dbReference type="SAM" id="MobiDB-lite"/>
    </source>
</evidence>
<feature type="domain" description="FYVE-type" evidence="6">
    <location>
        <begin position="141"/>
        <end position="204"/>
    </location>
</feature>
<comment type="caution">
    <text evidence="7">The sequence shown here is derived from an EMBL/GenBank/DDBJ whole genome shotgun (WGS) entry which is preliminary data.</text>
</comment>
<evidence type="ECO:0000313" key="8">
    <source>
        <dbReference type="Proteomes" id="UP000286510"/>
    </source>
</evidence>
<dbReference type="InterPro" id="IPR042427">
    <property type="entry name" value="ZFYV1"/>
</dbReference>
<dbReference type="SMART" id="SM00064">
    <property type="entry name" value="FYVE"/>
    <property type="match status" value="2"/>
</dbReference>
<dbReference type="GO" id="GO:0005811">
    <property type="term" value="C:lipid droplet"/>
    <property type="evidence" value="ECO:0007669"/>
    <property type="project" value="TreeGrafter"/>
</dbReference>
<dbReference type="Gene3D" id="3.30.1520.10">
    <property type="entry name" value="Phox-like domain"/>
    <property type="match status" value="1"/>
</dbReference>
<dbReference type="InterPro" id="IPR000306">
    <property type="entry name" value="Znf_FYVE"/>
</dbReference>
<evidence type="ECO:0000259" key="6">
    <source>
        <dbReference type="PROSITE" id="PS50178"/>
    </source>
</evidence>
<dbReference type="SUPFAM" id="SSF57903">
    <property type="entry name" value="FYVE/PHD zinc finger"/>
    <property type="match status" value="2"/>
</dbReference>
<sequence>MESSCAKCSSSIAASDQFCIYCGTAVDRTEASTAAVDRTEASTTASVASPIVEPVVAEAVPVPSPPASAPTPARVQSSSNPTAANVPSPPKSAPTTSVRVVEGMRKISKSTEDRRDSIDGYAHNESSLAQIADLQRLWVPDDFSSDCMDCGKTFGFPQPRRHHCRVCGQLYCRDCVSNKCTIPSSFGYADKPQRCCKSCTISLQMKAIKTPADVFSQREQAQTRATPTPKGASSSAASVRAAPPASIRAAASTVIATNRIKSTANDASSGVNLNDFASKNPTQVARAEQKECQICFRQFALGRRANHCQRCTRSVCNGCSQGQKPIPELGYATPVRHCNNCMTKPPQLASLETEGVAEPLPGFEFLSKMDFKIAVVDLGGDTSETYKVDVYFEPNAAHVKALGETLRPSDIEAAKEYAMTRKRSITDFEWLAAALGDRVTAKALPNFPEKRVPRGAKKGQSLQVFLAGCLVHPLYRSCDALKAFFGLTNEQFRAFKNAGANTELKVAPEYTDVLMWLQLKMEQDQMEQKLATLVQRRKDNESRVSKQQARKKAYEGRKVNQMARRTNAQARYEALVARKESQLARHGREKDRLQTQIESVNIVFDDTKDDEVVRAVEEEVRQKEKVEFVKSKDAFQTDTTEWNKDMALWSRQRADWSDHHNPPVSKQIANEWLIKAFGVFHRFTAEGNTAAIPKELANLHAKVEQLQDEEPSLLEKEGQSLDDEWSELSKERDNWAHDRSNMKREDEMCADEDVRYKHEHEHVRQYLECRQTKINGIEADLAALDMEIKSRAKTYTQRKLRHEALDKEYELEWKKNQDLRMGYTAERMTAHSERIARGKKRCESLSEQLARQQKSSRLLLFKRAAMNEERDADTTVFTEHKDGCKSALDAAVSNLAMAPEYVTRLDSDVDINKQETDDILASNYRTPMEGDVVDDRDPFMNDVRTRRRAFQVELDAQQNHLAAEFGVCESLLRRISGFITRLNEETAIAVTEDTLIVEYHAFLDSEKKLIADEEACREQKKAYLTSLLTDAGNWVYDALHDHSKRKKREADRLVKQALRASELQRLVQHFTHRVIEQEERIMRQKQRILLGEHKLEMLKSSDSWFLHVTVHTPDIGKHDAKCLEMARKEREDDILQGGKLLAEDDGDTTSVTAELAKSKACADEKSVKRDVWAYVEEVYNADKPQEKDEDMMMTSQIRGLVAQLGETFEMLTNRLAEEEESLEHAHSILVGEVESIKHFMERIESEESALSATEKNSLQKESNVRKSESDLVEQRARALSSNYKSIASEHAKLPVTFDTVRKTRASREIPLKLRDAELDVARRLVKARNYYDKKACADFARKFIGTPAVELNEVREVLDWLLVTVDGDIKAVEKWLTLSKAERKEMTLLATKANEIDWSADMLTKIPAFIDVDAVIKEKGVSAVHAKEQWVVELINVKRAIASKDKDLCAVVDETVVIAKKEEAKVSSCLDKLKASKEEVINTLRIIDREEAKAVRNGKPYLDESASTSGPAATAASVVQSNRKPRNSQNRATELVVSEPTIPEEPSASITEGDEAAAEQQPTTADSEAAAVPAKNKTPSAVPREQSTVVEMTL</sequence>
<dbReference type="PANTHER" id="PTHR46624">
    <property type="entry name" value="AGAP002036-PA"/>
    <property type="match status" value="1"/>
</dbReference>
<dbReference type="InterPro" id="IPR017455">
    <property type="entry name" value="Znf_FYVE-rel"/>
</dbReference>
<dbReference type="GO" id="GO:0043325">
    <property type="term" value="F:phosphatidylinositol-3,4-bisphosphate binding"/>
    <property type="evidence" value="ECO:0007669"/>
    <property type="project" value="TreeGrafter"/>
</dbReference>
<evidence type="ECO:0000256" key="4">
    <source>
        <dbReference type="PROSITE-ProRule" id="PRU00091"/>
    </source>
</evidence>
<evidence type="ECO:0000256" key="3">
    <source>
        <dbReference type="ARBA" id="ARBA00022833"/>
    </source>
</evidence>
<protein>
    <recommendedName>
        <fullName evidence="6">FYVE-type domain-containing protein</fullName>
    </recommendedName>
</protein>
<dbReference type="Pfam" id="PF01363">
    <property type="entry name" value="FYVE"/>
    <property type="match status" value="2"/>
</dbReference>
<keyword evidence="2 4" id="KW-0863">Zinc-finger</keyword>
<dbReference type="EMBL" id="QUTF01022909">
    <property type="protein sequence ID" value="RHY88287.1"/>
    <property type="molecule type" value="Genomic_DNA"/>
</dbReference>
<evidence type="ECO:0000256" key="1">
    <source>
        <dbReference type="ARBA" id="ARBA00022723"/>
    </source>
</evidence>
<feature type="domain" description="FYVE-type" evidence="6">
    <location>
        <begin position="286"/>
        <end position="346"/>
    </location>
</feature>
<dbReference type="PROSITE" id="PS50178">
    <property type="entry name" value="ZF_FYVE"/>
    <property type="match status" value="2"/>
</dbReference>
<dbReference type="InterPro" id="IPR013083">
    <property type="entry name" value="Znf_RING/FYVE/PHD"/>
</dbReference>
<dbReference type="PANTHER" id="PTHR46624:SF4">
    <property type="entry name" value="FYVE-TYPE DOMAIN-CONTAINING PROTEIN"/>
    <property type="match status" value="1"/>
</dbReference>